<dbReference type="Gene3D" id="1.10.1400.10">
    <property type="match status" value="1"/>
</dbReference>
<dbReference type="Proteomes" id="UP001595955">
    <property type="component" value="Unassembled WGS sequence"/>
</dbReference>
<feature type="transmembrane region" description="Helical" evidence="4">
    <location>
        <begin position="7"/>
        <end position="30"/>
    </location>
</feature>
<dbReference type="CDD" id="cd03747">
    <property type="entry name" value="Ntn_PGA_like"/>
    <property type="match status" value="1"/>
</dbReference>
<name>A0ABV9D5M6_9MICO</name>
<keyword evidence="4" id="KW-0812">Transmembrane</keyword>
<dbReference type="Pfam" id="PF01804">
    <property type="entry name" value="Penicil_amidase"/>
    <property type="match status" value="1"/>
</dbReference>
<evidence type="ECO:0000313" key="6">
    <source>
        <dbReference type="Proteomes" id="UP001595955"/>
    </source>
</evidence>
<dbReference type="PIRSF" id="PIRSF001227">
    <property type="entry name" value="Pen_acylase"/>
    <property type="match status" value="1"/>
</dbReference>
<dbReference type="Gene3D" id="3.60.20.10">
    <property type="entry name" value="Glutamine Phosphoribosylpyrophosphate, subunit 1, domain 1"/>
    <property type="match status" value="1"/>
</dbReference>
<gene>
    <name evidence="5" type="ORF">ACFO3F_01950</name>
</gene>
<keyword evidence="6" id="KW-1185">Reference proteome</keyword>
<protein>
    <submittedName>
        <fullName evidence="5">Penicillin acylase family protein</fullName>
    </submittedName>
</protein>
<keyword evidence="4" id="KW-1133">Transmembrane helix</keyword>
<keyword evidence="3" id="KW-0865">Zymogen</keyword>
<dbReference type="InterPro" id="IPR023343">
    <property type="entry name" value="Penicillin_amidase_dom1"/>
</dbReference>
<dbReference type="InterPro" id="IPR043147">
    <property type="entry name" value="Penicillin_amidase_A-knob"/>
</dbReference>
<dbReference type="Gene3D" id="2.30.120.10">
    <property type="match status" value="1"/>
</dbReference>
<dbReference type="InterPro" id="IPR043146">
    <property type="entry name" value="Penicillin_amidase_N_B-knob"/>
</dbReference>
<dbReference type="InterPro" id="IPR029055">
    <property type="entry name" value="Ntn_hydrolases_N"/>
</dbReference>
<dbReference type="PANTHER" id="PTHR34218">
    <property type="entry name" value="PEPTIDASE S45 PENICILLIN AMIDASE"/>
    <property type="match status" value="1"/>
</dbReference>
<dbReference type="InterPro" id="IPR002692">
    <property type="entry name" value="S45"/>
</dbReference>
<comment type="caution">
    <text evidence="5">The sequence shown here is derived from an EMBL/GenBank/DDBJ whole genome shotgun (WGS) entry which is preliminary data.</text>
</comment>
<evidence type="ECO:0000256" key="2">
    <source>
        <dbReference type="ARBA" id="ARBA00022801"/>
    </source>
</evidence>
<reference evidence="6" key="1">
    <citation type="journal article" date="2019" name="Int. J. Syst. Evol. Microbiol.">
        <title>The Global Catalogue of Microorganisms (GCM) 10K type strain sequencing project: providing services to taxonomists for standard genome sequencing and annotation.</title>
        <authorList>
            <consortium name="The Broad Institute Genomics Platform"/>
            <consortium name="The Broad Institute Genome Sequencing Center for Infectious Disease"/>
            <person name="Wu L."/>
            <person name="Ma J."/>
        </authorList>
    </citation>
    <scope>NUCLEOTIDE SEQUENCE [LARGE SCALE GENOMIC DNA]</scope>
    <source>
        <strain evidence="6">JCM 3369</strain>
    </source>
</reference>
<evidence type="ECO:0000256" key="4">
    <source>
        <dbReference type="SAM" id="Phobius"/>
    </source>
</evidence>
<organism evidence="5 6">
    <name type="scientific">Georgenia faecalis</name>
    <dbReference type="NCBI Taxonomy" id="2483799"/>
    <lineage>
        <taxon>Bacteria</taxon>
        <taxon>Bacillati</taxon>
        <taxon>Actinomycetota</taxon>
        <taxon>Actinomycetes</taxon>
        <taxon>Micrococcales</taxon>
        <taxon>Bogoriellaceae</taxon>
        <taxon>Georgenia</taxon>
    </lineage>
</organism>
<keyword evidence="2" id="KW-0378">Hydrolase</keyword>
<sequence length="866" mass="92350">MSVVKRVSIIVSAMLVVVLVVGVSLALALVRRPLPEYGGTQELAILDGEVEVLRDELGVPQIYADTDLDLFRAQGYVHAQDRFFEMDYRRHVTAGRLAELVGENEDAIAADSVIRTLGWRRVAEQEWDLLAEDTRTYLEAYAEGVNAYLDANEASELGVEYTVLGLSTTLTEVEPWDPIDSLAWLKAMAWDLAANYDEELGRAAALPALAGDVARVEQLYPGYPYDRNAPILSAYTPTAPAAQEAADTTVLPDGEWLGAVEAALDAVGAVPHLLGEGDGIGSNSFVVAGEHTSTGEPLLANDPHLGISMPGVWHQAGLHCRAMDEACTFDVAGFGFAGLPGVIMGHNTELAWGLTNLGADVVDFFLERVYDDGTYLRDGERVPLERRTETIRVNDAEDIALGVASTVHGPIVSGVLPETAAAGNTPVPAGSPPSGFGGYAVAMSWTALTPGRTADAIFAINRADDAYAIAAAAALFDVPAQNIVFATAAGDIGYQAPGRIPVRQSVADTPVPSDGSWPRPGWNSAFDWVGYVAPENMPRGLNPEEGFIVAANQAVLPAGVGPFLTADYDAGYRSQRIRELLTGAIEQGQPLDAQTVTTMMSDNASPFAEAIVPVLLEVPVEDPFVEEAVALLEDWAADGYPQDGDSPAAAYFAAVWAHLLTHTFADELPASVVPEGGSRSLDVVRSILETPSNPWWDDRTTVSLVESRDEILAQSLTNARYELTNSLGADPSQWRWDRLHRVAPTHPVLGGEGIPEPVRRLVNPTPVGVGGGASIVNATGWDASATVGDRPDYRATSGPSMRMVVDLSDLDASVWVNATGNSGHPASVHYTDQIGAWARGETFAWPYSRAAVEEAAQTTQTLVPRD</sequence>
<dbReference type="PANTHER" id="PTHR34218:SF4">
    <property type="entry name" value="ACYL-HOMOSERINE LACTONE ACYLASE QUIP"/>
    <property type="match status" value="1"/>
</dbReference>
<evidence type="ECO:0000256" key="3">
    <source>
        <dbReference type="ARBA" id="ARBA00023145"/>
    </source>
</evidence>
<dbReference type="SUPFAM" id="SSF56235">
    <property type="entry name" value="N-terminal nucleophile aminohydrolases (Ntn hydrolases)"/>
    <property type="match status" value="1"/>
</dbReference>
<dbReference type="RefSeq" id="WP_122825390.1">
    <property type="nucleotide sequence ID" value="NZ_CP033325.1"/>
</dbReference>
<dbReference type="InterPro" id="IPR014395">
    <property type="entry name" value="Pen/GL7ACA/AHL_acylase"/>
</dbReference>
<dbReference type="EMBL" id="JBHSGF010000001">
    <property type="protein sequence ID" value="MFC4554000.1"/>
    <property type="molecule type" value="Genomic_DNA"/>
</dbReference>
<comment type="similarity">
    <text evidence="1">Belongs to the peptidase S45 family.</text>
</comment>
<evidence type="ECO:0000256" key="1">
    <source>
        <dbReference type="ARBA" id="ARBA00006586"/>
    </source>
</evidence>
<accession>A0ABV9D5M6</accession>
<dbReference type="Gene3D" id="1.10.439.10">
    <property type="entry name" value="Penicillin Amidohydrolase, domain 1"/>
    <property type="match status" value="1"/>
</dbReference>
<evidence type="ECO:0000313" key="5">
    <source>
        <dbReference type="EMBL" id="MFC4554000.1"/>
    </source>
</evidence>
<keyword evidence="4" id="KW-0472">Membrane</keyword>
<proteinExistence type="inferred from homology"/>